<dbReference type="OrthoDB" id="6187633at2"/>
<dbReference type="Pfam" id="PF00171">
    <property type="entry name" value="Aldedh"/>
    <property type="match status" value="1"/>
</dbReference>
<dbReference type="CDD" id="cd07109">
    <property type="entry name" value="ALDH_AAS00426"/>
    <property type="match status" value="1"/>
</dbReference>
<dbReference type="InterPro" id="IPR016161">
    <property type="entry name" value="Ald_DH/histidinol_DH"/>
</dbReference>
<organism evidence="6 7">
    <name type="scientific">Orrella marina</name>
    <dbReference type="NCBI Taxonomy" id="2163011"/>
    <lineage>
        <taxon>Bacteria</taxon>
        <taxon>Pseudomonadati</taxon>
        <taxon>Pseudomonadota</taxon>
        <taxon>Betaproteobacteria</taxon>
        <taxon>Burkholderiales</taxon>
        <taxon>Alcaligenaceae</taxon>
        <taxon>Orrella</taxon>
    </lineage>
</organism>
<dbReference type="KEGG" id="boz:DBV39_03005"/>
<evidence type="ECO:0000259" key="5">
    <source>
        <dbReference type="Pfam" id="PF00171"/>
    </source>
</evidence>
<dbReference type="AlphaFoldDB" id="A0A2R4XP69"/>
<feature type="active site" evidence="3">
    <location>
        <position position="243"/>
    </location>
</feature>
<keyword evidence="7" id="KW-1185">Reference proteome</keyword>
<dbReference type="Proteomes" id="UP000244571">
    <property type="component" value="Chromosome"/>
</dbReference>
<dbReference type="Gene3D" id="3.40.605.10">
    <property type="entry name" value="Aldehyde Dehydrogenase, Chain A, domain 1"/>
    <property type="match status" value="1"/>
</dbReference>
<gene>
    <name evidence="6" type="ORF">DBV39_03005</name>
</gene>
<dbReference type="InterPro" id="IPR016163">
    <property type="entry name" value="Ald_DH_C"/>
</dbReference>
<dbReference type="EMBL" id="CP028901">
    <property type="protein sequence ID" value="AWB35596.1"/>
    <property type="molecule type" value="Genomic_DNA"/>
</dbReference>
<dbReference type="SUPFAM" id="SSF53720">
    <property type="entry name" value="ALDH-like"/>
    <property type="match status" value="1"/>
</dbReference>
<accession>A0A2R4XP69</accession>
<keyword evidence="2 4" id="KW-0560">Oxidoreductase</keyword>
<evidence type="ECO:0000256" key="3">
    <source>
        <dbReference type="PROSITE-ProRule" id="PRU10007"/>
    </source>
</evidence>
<dbReference type="PANTHER" id="PTHR11699">
    <property type="entry name" value="ALDEHYDE DEHYDROGENASE-RELATED"/>
    <property type="match status" value="1"/>
</dbReference>
<dbReference type="RefSeq" id="WP_108623052.1">
    <property type="nucleotide sequence ID" value="NZ_CP028901.1"/>
</dbReference>
<dbReference type="InterPro" id="IPR016162">
    <property type="entry name" value="Ald_DH_N"/>
</dbReference>
<evidence type="ECO:0000256" key="4">
    <source>
        <dbReference type="RuleBase" id="RU003345"/>
    </source>
</evidence>
<evidence type="ECO:0000313" key="6">
    <source>
        <dbReference type="EMBL" id="AWB35596.1"/>
    </source>
</evidence>
<sequence length="474" mass="50458">MIIGKEAVSASDGETIDVLDPSTGETFATVPFGTERDVDKAVRTARQSFETDWGHLTATERGRILMSWSNLILRDLEKLAELECRDTGKPISQANSDIRACARYFEYYGSAADKIHGQTIPYSLDTSVMAIRVPLGVTAHIIPWNYPAQIYGRSVAASLAAGNACVCKPAELACMTPLALTRLGIEAGLPAGALNIVTGDGARTGSALAAHPGIDHISFTGSNATGSHVAQAAARNHVPVTLELGGKSPQILFSDANLKEAIPTVVNAIIQNGGQTCTAGSRVLIHRDIYDEVIETLAARIRELTVGPGASDPHCGPLISGPQRDRVQRFVKLAESDKLRIAASASLPDDLPAGGFYLAPMLIHRVPLEHQLEQQEIFGPILTAYSFRDEDDAVSLANGTPYGLAASVWTQDGSRALRVAHRIQAGQVFINNYGAGGGIELPFGGVKHSGHGREKGFEGLLSFTTIKTITTRYA</sequence>
<reference evidence="6 7" key="1">
    <citation type="submission" date="2018-04" db="EMBL/GenBank/DDBJ databases">
        <title>Bordetella sp. HZ20 isolated from seawater.</title>
        <authorList>
            <person name="Sun C."/>
        </authorList>
    </citation>
    <scope>NUCLEOTIDE SEQUENCE [LARGE SCALE GENOMIC DNA]</scope>
    <source>
        <strain evidence="6 7">HZ20</strain>
    </source>
</reference>
<name>A0A2R4XP69_9BURK</name>
<evidence type="ECO:0000256" key="1">
    <source>
        <dbReference type="ARBA" id="ARBA00009986"/>
    </source>
</evidence>
<dbReference type="PROSITE" id="PS00687">
    <property type="entry name" value="ALDEHYDE_DEHYDR_GLU"/>
    <property type="match status" value="1"/>
</dbReference>
<dbReference type="GO" id="GO:0016620">
    <property type="term" value="F:oxidoreductase activity, acting on the aldehyde or oxo group of donors, NAD or NADP as acceptor"/>
    <property type="evidence" value="ECO:0007669"/>
    <property type="project" value="InterPro"/>
</dbReference>
<evidence type="ECO:0000256" key="2">
    <source>
        <dbReference type="ARBA" id="ARBA00023002"/>
    </source>
</evidence>
<evidence type="ECO:0000313" key="7">
    <source>
        <dbReference type="Proteomes" id="UP000244571"/>
    </source>
</evidence>
<dbReference type="InterPro" id="IPR015590">
    <property type="entry name" value="Aldehyde_DH_dom"/>
</dbReference>
<dbReference type="Gene3D" id="3.40.309.10">
    <property type="entry name" value="Aldehyde Dehydrogenase, Chain A, domain 2"/>
    <property type="match status" value="1"/>
</dbReference>
<comment type="similarity">
    <text evidence="1 4">Belongs to the aldehyde dehydrogenase family.</text>
</comment>
<proteinExistence type="inferred from homology"/>
<protein>
    <submittedName>
        <fullName evidence="6">Aldehyde dehydrogenase</fullName>
    </submittedName>
</protein>
<dbReference type="FunFam" id="3.40.605.10:FF:000007">
    <property type="entry name" value="NAD/NADP-dependent betaine aldehyde dehydrogenase"/>
    <property type="match status" value="1"/>
</dbReference>
<dbReference type="InterPro" id="IPR029510">
    <property type="entry name" value="Ald_DH_CS_GLU"/>
</dbReference>
<feature type="domain" description="Aldehyde dehydrogenase" evidence="5">
    <location>
        <begin position="11"/>
        <end position="469"/>
    </location>
</feature>